<keyword evidence="3" id="KW-0507">mRNA processing</keyword>
<dbReference type="Gene3D" id="1.25.40.180">
    <property type="match status" value="1"/>
</dbReference>
<name>A0A0N8DX35_9CRUS</name>
<dbReference type="FunFam" id="1.25.40.180:FF:000004">
    <property type="entry name" value="pre-mRNA-splicing factor CWC22 homolog"/>
    <property type="match status" value="1"/>
</dbReference>
<evidence type="ECO:0000256" key="1">
    <source>
        <dbReference type="ARBA" id="ARBA00004324"/>
    </source>
</evidence>
<evidence type="ECO:0000256" key="6">
    <source>
        <dbReference type="SAM" id="MobiDB-lite"/>
    </source>
</evidence>
<protein>
    <submittedName>
        <fullName evidence="7">Putative Pre-mRNA-splicing factor CWC22</fullName>
    </submittedName>
</protein>
<evidence type="ECO:0000256" key="4">
    <source>
        <dbReference type="ARBA" id="ARBA00023187"/>
    </source>
</evidence>
<sequence>MESVVKAVGLPVNFSEEVEDDPGKKNEEKSPSHKFDNTRKRRYSSDEEYRSRERKDRYEIGSRYWGDEGTKSHRSNILREPDHHSKKRVDHRKNLDANSMNEEGVKEQKKGKEVDPIMTRTGGAYIPPARLRMMQAQITDKSSLAFQRLSWEALKKSIHGLINKVNVSNIPLIITSLFKENIVRGRGLLTRSIIQAQAASPTFTHVYAALAAVINSKFPNIGELLLTRLILQFRRGFRRNDKHICMSSTRFIAHLVNQQVAHELLALEILTLLLENATDDSVEVAVGFLKECGQKLGEVSPRGLTAVFDRLRHVLHEAELDKRVKYMIEVMFQVRKDGFKDNPAIVTDLDLVEEEDQFTHLMSIEEEKLDPQDMLNVFKHDPEYEANEEKYQAVKIEIIGEDSGEIDGFDEDNEESSEESATEEEAKGKETNILVKLTWCFPFCFCLLFRG</sequence>
<dbReference type="InterPro" id="IPR050781">
    <property type="entry name" value="CWC22_splicing_factor"/>
</dbReference>
<reference evidence="7" key="1">
    <citation type="submission" date="2015-10" db="EMBL/GenBank/DDBJ databases">
        <title>EvidentialGene: Evidence-directed Construction of Complete mRNA Transcriptomes without Genomes.</title>
        <authorList>
            <person name="Gilbert D.G."/>
        </authorList>
    </citation>
    <scope>NUCLEOTIDE SEQUENCE</scope>
</reference>
<proteinExistence type="inferred from homology"/>
<dbReference type="InterPro" id="IPR016024">
    <property type="entry name" value="ARM-type_fold"/>
</dbReference>
<dbReference type="SMART" id="SM00543">
    <property type="entry name" value="MIF4G"/>
    <property type="match status" value="1"/>
</dbReference>
<dbReference type="OrthoDB" id="1924287at2759"/>
<keyword evidence="5" id="KW-0539">Nucleus</keyword>
<dbReference type="Pfam" id="PF02854">
    <property type="entry name" value="MIF4G"/>
    <property type="match status" value="1"/>
</dbReference>
<dbReference type="GO" id="GO:0016607">
    <property type="term" value="C:nuclear speck"/>
    <property type="evidence" value="ECO:0007669"/>
    <property type="project" value="UniProtKB-SubCell"/>
</dbReference>
<organism evidence="7">
    <name type="scientific">Daphnia magna</name>
    <dbReference type="NCBI Taxonomy" id="35525"/>
    <lineage>
        <taxon>Eukaryota</taxon>
        <taxon>Metazoa</taxon>
        <taxon>Ecdysozoa</taxon>
        <taxon>Arthropoda</taxon>
        <taxon>Crustacea</taxon>
        <taxon>Branchiopoda</taxon>
        <taxon>Diplostraca</taxon>
        <taxon>Cladocera</taxon>
        <taxon>Anomopoda</taxon>
        <taxon>Daphniidae</taxon>
        <taxon>Daphnia</taxon>
    </lineage>
</organism>
<evidence type="ECO:0000256" key="5">
    <source>
        <dbReference type="ARBA" id="ARBA00023242"/>
    </source>
</evidence>
<dbReference type="GO" id="GO:0000398">
    <property type="term" value="P:mRNA splicing, via spliceosome"/>
    <property type="evidence" value="ECO:0007669"/>
    <property type="project" value="TreeGrafter"/>
</dbReference>
<feature type="compositionally biased region" description="Basic and acidic residues" evidence="6">
    <location>
        <begin position="103"/>
        <end position="112"/>
    </location>
</feature>
<dbReference type="AlphaFoldDB" id="A0A0N8DX35"/>
<feature type="compositionally biased region" description="Basic and acidic residues" evidence="6">
    <location>
        <begin position="21"/>
        <end position="83"/>
    </location>
</feature>
<dbReference type="PANTHER" id="PTHR18034:SF3">
    <property type="entry name" value="PRE-MRNA-SPLICING FACTOR CWC22 HOMOLOG"/>
    <property type="match status" value="1"/>
</dbReference>
<comment type="subcellular location">
    <subcellularLocation>
        <location evidence="1">Nucleus speckle</location>
    </subcellularLocation>
</comment>
<feature type="compositionally biased region" description="Acidic residues" evidence="6">
    <location>
        <begin position="404"/>
        <end position="423"/>
    </location>
</feature>
<accession>A0A0N8DX35</accession>
<dbReference type="GO" id="GO:0003723">
    <property type="term" value="F:RNA binding"/>
    <property type="evidence" value="ECO:0007669"/>
    <property type="project" value="InterPro"/>
</dbReference>
<keyword evidence="4" id="KW-0508">mRNA splicing</keyword>
<dbReference type="EMBL" id="GDIQ01083388">
    <property type="protein sequence ID" value="JAN11349.1"/>
    <property type="molecule type" value="Transcribed_RNA"/>
</dbReference>
<feature type="region of interest" description="Disordered" evidence="6">
    <location>
        <begin position="404"/>
        <end position="427"/>
    </location>
</feature>
<feature type="region of interest" description="Disordered" evidence="6">
    <location>
        <begin position="1"/>
        <end position="112"/>
    </location>
</feature>
<dbReference type="GO" id="GO:0071013">
    <property type="term" value="C:catalytic step 2 spliceosome"/>
    <property type="evidence" value="ECO:0007669"/>
    <property type="project" value="TreeGrafter"/>
</dbReference>
<evidence type="ECO:0000313" key="7">
    <source>
        <dbReference type="EMBL" id="JAN11349.1"/>
    </source>
</evidence>
<comment type="similarity">
    <text evidence="2">Belongs to the CWC22 family.</text>
</comment>
<dbReference type="PANTHER" id="PTHR18034">
    <property type="entry name" value="CELL CYCLE CONTROL PROTEIN CWF22-RELATED"/>
    <property type="match status" value="1"/>
</dbReference>
<dbReference type="SUPFAM" id="SSF48371">
    <property type="entry name" value="ARM repeat"/>
    <property type="match status" value="1"/>
</dbReference>
<evidence type="ECO:0000256" key="3">
    <source>
        <dbReference type="ARBA" id="ARBA00022664"/>
    </source>
</evidence>
<evidence type="ECO:0000256" key="2">
    <source>
        <dbReference type="ARBA" id="ARBA00006856"/>
    </source>
</evidence>
<dbReference type="InterPro" id="IPR003890">
    <property type="entry name" value="MIF4G-like_typ-3"/>
</dbReference>